<keyword evidence="1" id="KW-0472">Membrane</keyword>
<feature type="transmembrane region" description="Helical" evidence="1">
    <location>
        <begin position="12"/>
        <end position="29"/>
    </location>
</feature>
<evidence type="ECO:0000313" key="3">
    <source>
        <dbReference type="Proteomes" id="UP000325785"/>
    </source>
</evidence>
<dbReference type="KEGG" id="rid:RIdsm_00447"/>
<name>A0A5P3A8M7_9RHOB</name>
<accession>A0A5P3A8M7</accession>
<organism evidence="2 3">
    <name type="scientific">Roseovarius indicus</name>
    <dbReference type="NCBI Taxonomy" id="540747"/>
    <lineage>
        <taxon>Bacteria</taxon>
        <taxon>Pseudomonadati</taxon>
        <taxon>Pseudomonadota</taxon>
        <taxon>Alphaproteobacteria</taxon>
        <taxon>Rhodobacterales</taxon>
        <taxon>Roseobacteraceae</taxon>
        <taxon>Roseovarius</taxon>
    </lineage>
</organism>
<reference evidence="2 3" key="1">
    <citation type="submission" date="2018-08" db="EMBL/GenBank/DDBJ databases">
        <title>Genetic Globetrotter - A new plasmid hitch-hiking vast phylogenetic and geographic distances.</title>
        <authorList>
            <person name="Vollmers J."/>
            <person name="Petersen J."/>
        </authorList>
    </citation>
    <scope>NUCLEOTIDE SEQUENCE [LARGE SCALE GENOMIC DNA]</scope>
    <source>
        <strain evidence="2 3">DSM 26383</strain>
    </source>
</reference>
<proteinExistence type="predicted"/>
<dbReference type="Proteomes" id="UP000325785">
    <property type="component" value="Chromosome"/>
</dbReference>
<protein>
    <submittedName>
        <fullName evidence="2">Uncharacterized protein</fullName>
    </submittedName>
</protein>
<gene>
    <name evidence="2" type="ORF">RIdsm_00447</name>
</gene>
<dbReference type="EMBL" id="CP031598">
    <property type="protein sequence ID" value="QEW24665.1"/>
    <property type="molecule type" value="Genomic_DNA"/>
</dbReference>
<evidence type="ECO:0000313" key="2">
    <source>
        <dbReference type="EMBL" id="QEW24665.1"/>
    </source>
</evidence>
<dbReference type="AlphaFoldDB" id="A0A5P3A8M7"/>
<evidence type="ECO:0000256" key="1">
    <source>
        <dbReference type="SAM" id="Phobius"/>
    </source>
</evidence>
<sequence>MNLSENDFRKWMVLLAAATLIVTIIRLWIGV</sequence>
<keyword evidence="1" id="KW-1133">Transmembrane helix</keyword>
<keyword evidence="1" id="KW-0812">Transmembrane</keyword>